<evidence type="ECO:0000313" key="8">
    <source>
        <dbReference type="Proteomes" id="UP001236559"/>
    </source>
</evidence>
<dbReference type="InterPro" id="IPR023765">
    <property type="entry name" value="SBP_5_CS"/>
</dbReference>
<evidence type="ECO:0000256" key="2">
    <source>
        <dbReference type="ARBA" id="ARBA00005695"/>
    </source>
</evidence>
<evidence type="ECO:0000256" key="4">
    <source>
        <dbReference type="SAM" id="MobiDB-lite"/>
    </source>
</evidence>
<protein>
    <submittedName>
        <fullName evidence="7">Oligopeptide transport system substrate-binding protein</fullName>
    </submittedName>
</protein>
<evidence type="ECO:0000313" key="7">
    <source>
        <dbReference type="EMBL" id="MDQ0274794.1"/>
    </source>
</evidence>
<comment type="subcellular location">
    <subcellularLocation>
        <location evidence="1">Cell membrane</location>
        <topology evidence="1">Lipid-anchor</topology>
    </subcellularLocation>
</comment>
<accession>A0ABU0AU63</accession>
<comment type="similarity">
    <text evidence="2">Belongs to the bacterial solute-binding protein 5 family.</text>
</comment>
<dbReference type="PANTHER" id="PTHR30290:SF79">
    <property type="entry name" value="DIPEPTIDE-BINDING PROTEIN DPPE"/>
    <property type="match status" value="1"/>
</dbReference>
<dbReference type="RefSeq" id="WP_023054746.1">
    <property type="nucleotide sequence ID" value="NZ_JAUSTN010000004.1"/>
</dbReference>
<feature type="region of interest" description="Disordered" evidence="4">
    <location>
        <begin position="25"/>
        <end position="44"/>
    </location>
</feature>
<dbReference type="Pfam" id="PF00496">
    <property type="entry name" value="SBP_bac_5"/>
    <property type="match status" value="1"/>
</dbReference>
<name>A0ABU0AU63_9FIRM</name>
<dbReference type="CDD" id="cd08504">
    <property type="entry name" value="PBP2_OppA"/>
    <property type="match status" value="1"/>
</dbReference>
<comment type="caution">
    <text evidence="7">The sequence shown here is derived from an EMBL/GenBank/DDBJ whole genome shotgun (WGS) entry which is preliminary data.</text>
</comment>
<dbReference type="PROSITE" id="PS01040">
    <property type="entry name" value="SBP_BACTERIAL_5"/>
    <property type="match status" value="1"/>
</dbReference>
<feature type="chain" id="PRO_5045571376" evidence="5">
    <location>
        <begin position="23"/>
        <end position="557"/>
    </location>
</feature>
<sequence>MKRKGKLLVLCLTLILVLTACGSKTDNKKAEGNKGKEEKKVIQEEPGRQDGILDICIASEPDSIDPALNTSLDGATMIQHMFEGLIKWENDGNGNAVLKPGQADKWEVSDDKLTYTFHIRDGAKWSDGKPVTANDFLYSWNRLVDPNTGADYEYMLDMVDGYDAKKLNISAPDEKTFVVKLHTPTPYFEEICAFAATYPVRKDIVEGNDKWTLKPETYISNGPYKLASWEHNQVINMEKNPEYYDADKITAEKLAFHLKDDDNAIYASYRAKELDFIESVPTEEVKKLIDNGELKINPQVGTYFVCFNTSKPPFDNAKVRKAFSLVIDRNFIVEQVTGKGQQPASGFVPSGVSDKDGASGDDFRTKGGDFYSINADDYTKNVEEAKKLLKEAGYPDGKGFPQIEYIYNTSEGHKAVAEALQNMWQTELGVTITLQNSDWNVFLKDRKEGNYNIARHGWVADYNDPMSFIDMWMTGGGNNDAQYSNPEFDKLVKEAKTTDDTAKRFEDLHKAEDIAVKDDAIVAPIYFYTSPHMIKPNIEGLFYTPLGYYFFGETKGF</sequence>
<dbReference type="InterPro" id="IPR039424">
    <property type="entry name" value="SBP_5"/>
</dbReference>
<proteinExistence type="inferred from homology"/>
<evidence type="ECO:0000256" key="3">
    <source>
        <dbReference type="ARBA" id="ARBA00022729"/>
    </source>
</evidence>
<dbReference type="Proteomes" id="UP001236559">
    <property type="component" value="Unassembled WGS sequence"/>
</dbReference>
<gene>
    <name evidence="7" type="ORF">J2S72_000815</name>
</gene>
<dbReference type="Gene3D" id="3.90.76.10">
    <property type="entry name" value="Dipeptide-binding Protein, Domain 1"/>
    <property type="match status" value="1"/>
</dbReference>
<feature type="domain" description="Solute-binding protein family 5" evidence="6">
    <location>
        <begin position="98"/>
        <end position="479"/>
    </location>
</feature>
<dbReference type="PANTHER" id="PTHR30290">
    <property type="entry name" value="PERIPLASMIC BINDING COMPONENT OF ABC TRANSPORTER"/>
    <property type="match status" value="1"/>
</dbReference>
<evidence type="ECO:0000256" key="5">
    <source>
        <dbReference type="SAM" id="SignalP"/>
    </source>
</evidence>
<dbReference type="Gene3D" id="3.10.105.10">
    <property type="entry name" value="Dipeptide-binding Protein, Domain 3"/>
    <property type="match status" value="1"/>
</dbReference>
<reference evidence="7 8" key="1">
    <citation type="submission" date="2023-07" db="EMBL/GenBank/DDBJ databases">
        <title>Genomic Encyclopedia of Type Strains, Phase IV (KMG-IV): sequencing the most valuable type-strain genomes for metagenomic binning, comparative biology and taxonomic classification.</title>
        <authorList>
            <person name="Goeker M."/>
        </authorList>
    </citation>
    <scope>NUCLEOTIDE SEQUENCE [LARGE SCALE GENOMIC DNA]</scope>
    <source>
        <strain evidence="7 8">DSM 22616</strain>
    </source>
</reference>
<keyword evidence="8" id="KW-1185">Reference proteome</keyword>
<keyword evidence="3 5" id="KW-0732">Signal</keyword>
<organism evidence="7 8">
    <name type="scientific">Peptoniphilus koenoeneniae</name>
    <dbReference type="NCBI Taxonomy" id="507751"/>
    <lineage>
        <taxon>Bacteria</taxon>
        <taxon>Bacillati</taxon>
        <taxon>Bacillota</taxon>
        <taxon>Tissierellia</taxon>
        <taxon>Tissierellales</taxon>
        <taxon>Peptoniphilaceae</taxon>
        <taxon>Peptoniphilus</taxon>
    </lineage>
</organism>
<dbReference type="PROSITE" id="PS51257">
    <property type="entry name" value="PROKAR_LIPOPROTEIN"/>
    <property type="match status" value="1"/>
</dbReference>
<evidence type="ECO:0000256" key="1">
    <source>
        <dbReference type="ARBA" id="ARBA00004193"/>
    </source>
</evidence>
<dbReference type="InterPro" id="IPR030678">
    <property type="entry name" value="Peptide/Ni-bd"/>
</dbReference>
<feature type="signal peptide" evidence="5">
    <location>
        <begin position="1"/>
        <end position="22"/>
    </location>
</feature>
<dbReference type="Gene3D" id="3.40.190.10">
    <property type="entry name" value="Periplasmic binding protein-like II"/>
    <property type="match status" value="1"/>
</dbReference>
<dbReference type="PIRSF" id="PIRSF002741">
    <property type="entry name" value="MppA"/>
    <property type="match status" value="1"/>
</dbReference>
<evidence type="ECO:0000259" key="6">
    <source>
        <dbReference type="Pfam" id="PF00496"/>
    </source>
</evidence>
<dbReference type="SUPFAM" id="SSF53850">
    <property type="entry name" value="Periplasmic binding protein-like II"/>
    <property type="match status" value="1"/>
</dbReference>
<dbReference type="InterPro" id="IPR000914">
    <property type="entry name" value="SBP_5_dom"/>
</dbReference>
<dbReference type="EMBL" id="JAUSTN010000004">
    <property type="protein sequence ID" value="MDQ0274794.1"/>
    <property type="molecule type" value="Genomic_DNA"/>
</dbReference>